<comment type="caution">
    <text evidence="3">The sequence shown here is derived from an EMBL/GenBank/DDBJ whole genome shotgun (WGS) entry which is preliminary data.</text>
</comment>
<dbReference type="SUPFAM" id="SSF47413">
    <property type="entry name" value="lambda repressor-like DNA-binding domains"/>
    <property type="match status" value="1"/>
</dbReference>
<keyword evidence="4" id="KW-1185">Reference proteome</keyword>
<feature type="domain" description="HTH cro/C1-type" evidence="2">
    <location>
        <begin position="9"/>
        <end position="45"/>
    </location>
</feature>
<evidence type="ECO:0000313" key="3">
    <source>
        <dbReference type="EMBL" id="MFC0568457.1"/>
    </source>
</evidence>
<dbReference type="Proteomes" id="UP001589894">
    <property type="component" value="Unassembled WGS sequence"/>
</dbReference>
<organism evidence="3 4">
    <name type="scientific">Plantactinospora siamensis</name>
    <dbReference type="NCBI Taxonomy" id="555372"/>
    <lineage>
        <taxon>Bacteria</taxon>
        <taxon>Bacillati</taxon>
        <taxon>Actinomycetota</taxon>
        <taxon>Actinomycetes</taxon>
        <taxon>Micromonosporales</taxon>
        <taxon>Micromonosporaceae</taxon>
        <taxon>Plantactinospora</taxon>
    </lineage>
</organism>
<dbReference type="InterPro" id="IPR010982">
    <property type="entry name" value="Lambda_DNA-bd_dom_sf"/>
</dbReference>
<dbReference type="PROSITE" id="PS50943">
    <property type="entry name" value="HTH_CROC1"/>
    <property type="match status" value="1"/>
</dbReference>
<protein>
    <submittedName>
        <fullName evidence="3">Helix-turn-helix domain-containing protein</fullName>
    </submittedName>
</protein>
<dbReference type="Pfam" id="PF10901">
    <property type="entry name" value="DUF2690"/>
    <property type="match status" value="1"/>
</dbReference>
<evidence type="ECO:0000259" key="2">
    <source>
        <dbReference type="PROSITE" id="PS50943"/>
    </source>
</evidence>
<feature type="compositionally biased region" description="Pro residues" evidence="1">
    <location>
        <begin position="77"/>
        <end position="86"/>
    </location>
</feature>
<feature type="region of interest" description="Disordered" evidence="1">
    <location>
        <begin position="75"/>
        <end position="94"/>
    </location>
</feature>
<reference evidence="3 4" key="1">
    <citation type="submission" date="2024-09" db="EMBL/GenBank/DDBJ databases">
        <authorList>
            <person name="Sun Q."/>
            <person name="Mori K."/>
        </authorList>
    </citation>
    <scope>NUCLEOTIDE SEQUENCE [LARGE SCALE GENOMIC DNA]</scope>
    <source>
        <strain evidence="3 4">TBRC 2205</strain>
    </source>
</reference>
<proteinExistence type="predicted"/>
<gene>
    <name evidence="3" type="ORF">ACFFHU_30510</name>
</gene>
<accession>A0ABV6P5Z5</accession>
<dbReference type="SMART" id="SM00530">
    <property type="entry name" value="HTH_XRE"/>
    <property type="match status" value="1"/>
</dbReference>
<sequence length="220" mass="24323">MSGPLPEALRELRLRSGMTLRQLAARTGYSASALSAAETGRRVPSWALTETVVTACGEHSEDWRHKWWGVPRADPAHPAPALPPEPVADGADPRRCGCEEDAVTVHARSVLWDQHVEDGYVNINLGVVELRYSARRGAAWGRFTGTRAFDHLATTRLAEVTARIHRAEDNARQEYRSRYVFDVLWGDVLVTRGATLWAGVLVHFAGRTVGIGRTDPIRLP</sequence>
<dbReference type="RefSeq" id="WP_377343959.1">
    <property type="nucleotide sequence ID" value="NZ_JBHLUE010000034.1"/>
</dbReference>
<evidence type="ECO:0000313" key="4">
    <source>
        <dbReference type="Proteomes" id="UP001589894"/>
    </source>
</evidence>
<dbReference type="CDD" id="cd00093">
    <property type="entry name" value="HTH_XRE"/>
    <property type="match status" value="1"/>
</dbReference>
<dbReference type="InterPro" id="IPR021224">
    <property type="entry name" value="DUF2690"/>
</dbReference>
<dbReference type="EMBL" id="JBHLUE010000034">
    <property type="protein sequence ID" value="MFC0568457.1"/>
    <property type="molecule type" value="Genomic_DNA"/>
</dbReference>
<name>A0ABV6P5Z5_9ACTN</name>
<dbReference type="Gene3D" id="1.10.260.40">
    <property type="entry name" value="lambda repressor-like DNA-binding domains"/>
    <property type="match status" value="1"/>
</dbReference>
<dbReference type="Pfam" id="PF13560">
    <property type="entry name" value="HTH_31"/>
    <property type="match status" value="1"/>
</dbReference>
<dbReference type="InterPro" id="IPR001387">
    <property type="entry name" value="Cro/C1-type_HTH"/>
</dbReference>
<evidence type="ECO:0000256" key="1">
    <source>
        <dbReference type="SAM" id="MobiDB-lite"/>
    </source>
</evidence>